<evidence type="ECO:0000313" key="2">
    <source>
        <dbReference type="Proteomes" id="UP001056120"/>
    </source>
</evidence>
<sequence length="494" mass="55651">MKLPSVSSQNNLSIGGNRYEPKSVLDIRRSPSSPVTGNSSDFRSFDYNNTVLLSSEVENFDHGMINQIEEWDSDSLMRELGLYDDSNKSGYPLDLPDLPPFFHSDFETLNPNLNQNLFDLMSQHEHEDRNVFDFRDELIRLAECFETQSFQLAQGILARLNQRLPSPTGKALQRAAFYFKEAIQSLLNGSTRSFQTCTSYEIVQVIKAYKMFSTVSPIPMFSSFTANQAILDATDGVMIVHVIDFDIGLGGQWASFLKAVAEKAEARKVNSPAVRITAVVPEEYEPESRLIRDNLHQFSTDLKLRFDIDFVSIRAFEFASFKTVKFVNGEKTAVLLSPTIFRRIGSGFVNDLRRVSPNVVVYVDGELNGCGTSFFRKTVIDGLELYTTILESVEAANVVDGVGGGDWIRSIEMFVLLPKIIATVEDAGRQVSPWREAFGRAGMRPVGMSQFAEFQAECLVRRVQVRGFHVVKQQAEMMLCWHDRPLVATSVWSF</sequence>
<comment type="caution">
    <text evidence="1">The sequence shown here is derived from an EMBL/GenBank/DDBJ whole genome shotgun (WGS) entry which is preliminary data.</text>
</comment>
<name>A0ACB9EQB4_9ASTR</name>
<gene>
    <name evidence="1" type="ORF">L1987_51453</name>
</gene>
<protein>
    <submittedName>
        <fullName evidence="1">Uncharacterized protein</fullName>
    </submittedName>
</protein>
<reference evidence="1 2" key="2">
    <citation type="journal article" date="2022" name="Mol. Ecol. Resour.">
        <title>The genomes of chicory, endive, great burdock and yacon provide insights into Asteraceae paleo-polyploidization history and plant inulin production.</title>
        <authorList>
            <person name="Fan W."/>
            <person name="Wang S."/>
            <person name="Wang H."/>
            <person name="Wang A."/>
            <person name="Jiang F."/>
            <person name="Liu H."/>
            <person name="Zhao H."/>
            <person name="Xu D."/>
            <person name="Zhang Y."/>
        </authorList>
    </citation>
    <scope>NUCLEOTIDE SEQUENCE [LARGE SCALE GENOMIC DNA]</scope>
    <source>
        <strain evidence="2">cv. Yunnan</strain>
        <tissue evidence="1">Leaves</tissue>
    </source>
</reference>
<organism evidence="1 2">
    <name type="scientific">Smallanthus sonchifolius</name>
    <dbReference type="NCBI Taxonomy" id="185202"/>
    <lineage>
        <taxon>Eukaryota</taxon>
        <taxon>Viridiplantae</taxon>
        <taxon>Streptophyta</taxon>
        <taxon>Embryophyta</taxon>
        <taxon>Tracheophyta</taxon>
        <taxon>Spermatophyta</taxon>
        <taxon>Magnoliopsida</taxon>
        <taxon>eudicotyledons</taxon>
        <taxon>Gunneridae</taxon>
        <taxon>Pentapetalae</taxon>
        <taxon>asterids</taxon>
        <taxon>campanulids</taxon>
        <taxon>Asterales</taxon>
        <taxon>Asteraceae</taxon>
        <taxon>Asteroideae</taxon>
        <taxon>Heliantheae alliance</taxon>
        <taxon>Millerieae</taxon>
        <taxon>Smallanthus</taxon>
    </lineage>
</organism>
<dbReference type="Proteomes" id="UP001056120">
    <property type="component" value="Linkage Group LG17"/>
</dbReference>
<keyword evidence="2" id="KW-1185">Reference proteome</keyword>
<proteinExistence type="predicted"/>
<reference evidence="2" key="1">
    <citation type="journal article" date="2022" name="Mol. Ecol. Resour.">
        <title>The genomes of chicory, endive, great burdock and yacon provide insights into Asteraceae palaeo-polyploidization history and plant inulin production.</title>
        <authorList>
            <person name="Fan W."/>
            <person name="Wang S."/>
            <person name="Wang H."/>
            <person name="Wang A."/>
            <person name="Jiang F."/>
            <person name="Liu H."/>
            <person name="Zhao H."/>
            <person name="Xu D."/>
            <person name="Zhang Y."/>
        </authorList>
    </citation>
    <scope>NUCLEOTIDE SEQUENCE [LARGE SCALE GENOMIC DNA]</scope>
    <source>
        <strain evidence="2">cv. Yunnan</strain>
    </source>
</reference>
<accession>A0ACB9EQB4</accession>
<dbReference type="EMBL" id="CM042034">
    <property type="protein sequence ID" value="KAI3761047.1"/>
    <property type="molecule type" value="Genomic_DNA"/>
</dbReference>
<evidence type="ECO:0000313" key="1">
    <source>
        <dbReference type="EMBL" id="KAI3761047.1"/>
    </source>
</evidence>